<dbReference type="GO" id="GO:0042597">
    <property type="term" value="C:periplasmic space"/>
    <property type="evidence" value="ECO:0007669"/>
    <property type="project" value="UniProtKB-ARBA"/>
</dbReference>
<dbReference type="Gene3D" id="3.10.105.10">
    <property type="entry name" value="Dipeptide-binding Protein, Domain 3"/>
    <property type="match status" value="1"/>
</dbReference>
<dbReference type="Gene3D" id="3.40.190.10">
    <property type="entry name" value="Periplasmic binding protein-like II"/>
    <property type="match status" value="1"/>
</dbReference>
<dbReference type="SUPFAM" id="SSF53850">
    <property type="entry name" value="Periplasmic binding protein-like II"/>
    <property type="match status" value="1"/>
</dbReference>
<feature type="chain" id="PRO_5011692980" evidence="1">
    <location>
        <begin position="26"/>
        <end position="543"/>
    </location>
</feature>
<dbReference type="AlphaFoldDB" id="A0A1I2I986"/>
<dbReference type="Pfam" id="PF00496">
    <property type="entry name" value="SBP_bac_5"/>
    <property type="match status" value="1"/>
</dbReference>
<dbReference type="InterPro" id="IPR000914">
    <property type="entry name" value="SBP_5_dom"/>
</dbReference>
<dbReference type="PROSITE" id="PS51257">
    <property type="entry name" value="PROKAR_LIPOPROTEIN"/>
    <property type="match status" value="1"/>
</dbReference>
<keyword evidence="4" id="KW-1185">Reference proteome</keyword>
<dbReference type="GO" id="GO:1904680">
    <property type="term" value="F:peptide transmembrane transporter activity"/>
    <property type="evidence" value="ECO:0007669"/>
    <property type="project" value="TreeGrafter"/>
</dbReference>
<dbReference type="STRING" id="35752.SAMN05421541_109467"/>
<evidence type="ECO:0000259" key="2">
    <source>
        <dbReference type="Pfam" id="PF00496"/>
    </source>
</evidence>
<dbReference type="CDD" id="cd08492">
    <property type="entry name" value="PBP2_NikA_DppA_OppA_like_15"/>
    <property type="match status" value="1"/>
</dbReference>
<dbReference type="OrthoDB" id="9046151at2"/>
<sequence>MKKLGHLLTLLLLAVLGLAACDANAGGADRDGSPAAGGTLRVAFWDDAQRCADPNQVYWIETRSVNRQVADSLTDQDPATGAIVPWLATDWTVSGDAREYTFNLRGGVTFSDGAPLDAAAVKTALDATVALGAKSVLGLTYLAGYASATVVDPDTVTVRFNQPNAAFLQATSTTTLAILSPATYRETPERRCAGRIAGSGPFVMDEFTAGTRVHLTRRKDYAWPSSLVRNRGAAHLDAITFSYIKEDSVRVGSLTSGAIDVAWPREPISEPDQKLIRATGGRVESRPLPGVSYQLVPNVTDGRPLADRRVRQALQKLIDRRTYADTIYWPGYPVVAGVFDSTTPYFAPQAPALAHDPDGAGRLLDEAGWRREPDGYRYRDGRRLSLVDPVTAALPGDQLLQDQLRQAGIDLQLRVVTAAQRVDMFAAGDFDLALAFLTRADPSVLGSALDQAVSRQGTARYSQDAGTGERISALFAQGLRAIDPAQRGRAYADLQRYVVEQAVSFPICERVQAVGLSRRVQGFAFTSESFLRANDVWLSGADG</sequence>
<proteinExistence type="predicted"/>
<organism evidence="3 4">
    <name type="scientific">Actinoplanes philippinensis</name>
    <dbReference type="NCBI Taxonomy" id="35752"/>
    <lineage>
        <taxon>Bacteria</taxon>
        <taxon>Bacillati</taxon>
        <taxon>Actinomycetota</taxon>
        <taxon>Actinomycetes</taxon>
        <taxon>Micromonosporales</taxon>
        <taxon>Micromonosporaceae</taxon>
        <taxon>Actinoplanes</taxon>
    </lineage>
</organism>
<keyword evidence="1" id="KW-0732">Signal</keyword>
<dbReference type="Proteomes" id="UP000199645">
    <property type="component" value="Unassembled WGS sequence"/>
</dbReference>
<reference evidence="3 4" key="1">
    <citation type="submission" date="2016-10" db="EMBL/GenBank/DDBJ databases">
        <authorList>
            <person name="de Groot N.N."/>
        </authorList>
    </citation>
    <scope>NUCLEOTIDE SEQUENCE [LARGE SCALE GENOMIC DNA]</scope>
    <source>
        <strain evidence="3 4">DSM 43019</strain>
    </source>
</reference>
<dbReference type="RefSeq" id="WP_093618334.1">
    <property type="nucleotide sequence ID" value="NZ_BOMT01000052.1"/>
</dbReference>
<evidence type="ECO:0000313" key="3">
    <source>
        <dbReference type="EMBL" id="SFF38939.1"/>
    </source>
</evidence>
<evidence type="ECO:0000256" key="1">
    <source>
        <dbReference type="SAM" id="SignalP"/>
    </source>
</evidence>
<name>A0A1I2I986_9ACTN</name>
<dbReference type="GO" id="GO:0043190">
    <property type="term" value="C:ATP-binding cassette (ABC) transporter complex"/>
    <property type="evidence" value="ECO:0007669"/>
    <property type="project" value="InterPro"/>
</dbReference>
<dbReference type="InterPro" id="IPR039424">
    <property type="entry name" value="SBP_5"/>
</dbReference>
<dbReference type="InterPro" id="IPR030678">
    <property type="entry name" value="Peptide/Ni-bd"/>
</dbReference>
<dbReference type="GO" id="GO:0015833">
    <property type="term" value="P:peptide transport"/>
    <property type="evidence" value="ECO:0007669"/>
    <property type="project" value="TreeGrafter"/>
</dbReference>
<evidence type="ECO:0000313" key="4">
    <source>
        <dbReference type="Proteomes" id="UP000199645"/>
    </source>
</evidence>
<feature type="signal peptide" evidence="1">
    <location>
        <begin position="1"/>
        <end position="25"/>
    </location>
</feature>
<dbReference type="PANTHER" id="PTHR30290">
    <property type="entry name" value="PERIPLASMIC BINDING COMPONENT OF ABC TRANSPORTER"/>
    <property type="match status" value="1"/>
</dbReference>
<gene>
    <name evidence="3" type="ORF">SAMN05421541_109467</name>
</gene>
<protein>
    <submittedName>
        <fullName evidence="3">Peptide/nickel transport system substrate-binding protein</fullName>
    </submittedName>
</protein>
<dbReference type="PIRSF" id="PIRSF002741">
    <property type="entry name" value="MppA"/>
    <property type="match status" value="1"/>
</dbReference>
<feature type="domain" description="Solute-binding protein family 5" evidence="2">
    <location>
        <begin position="83"/>
        <end position="435"/>
    </location>
</feature>
<accession>A0A1I2I986</accession>
<dbReference type="EMBL" id="FONV01000009">
    <property type="protein sequence ID" value="SFF38939.1"/>
    <property type="molecule type" value="Genomic_DNA"/>
</dbReference>